<evidence type="ECO:0000259" key="11">
    <source>
        <dbReference type="PROSITE" id="PS50157"/>
    </source>
</evidence>
<feature type="domain" description="C2H2-type" evidence="11">
    <location>
        <begin position="624"/>
        <end position="651"/>
    </location>
</feature>
<dbReference type="InterPro" id="IPR013087">
    <property type="entry name" value="Znf_C2H2_type"/>
</dbReference>
<evidence type="ECO:0000256" key="3">
    <source>
        <dbReference type="ARBA" id="ARBA00022737"/>
    </source>
</evidence>
<dbReference type="PANTHER" id="PTHR14196">
    <property type="entry name" value="ODD-SKIPPED - RELATED"/>
    <property type="match status" value="1"/>
</dbReference>
<feature type="region of interest" description="Disordered" evidence="10">
    <location>
        <begin position="432"/>
        <end position="452"/>
    </location>
</feature>
<organism evidence="12 13">
    <name type="scientific">Aureobasidium uvarum</name>
    <dbReference type="NCBI Taxonomy" id="2773716"/>
    <lineage>
        <taxon>Eukaryota</taxon>
        <taxon>Fungi</taxon>
        <taxon>Dikarya</taxon>
        <taxon>Ascomycota</taxon>
        <taxon>Pezizomycotina</taxon>
        <taxon>Dothideomycetes</taxon>
        <taxon>Dothideomycetidae</taxon>
        <taxon>Dothideales</taxon>
        <taxon>Saccotheciaceae</taxon>
        <taxon>Aureobasidium</taxon>
    </lineage>
</organism>
<dbReference type="Proteomes" id="UP000745764">
    <property type="component" value="Unassembled WGS sequence"/>
</dbReference>
<evidence type="ECO:0000313" key="12">
    <source>
        <dbReference type="EMBL" id="CAD0113469.1"/>
    </source>
</evidence>
<dbReference type="InterPro" id="IPR013083">
    <property type="entry name" value="Znf_RING/FYVE/PHD"/>
</dbReference>
<feature type="domain" description="C2H2-type" evidence="11">
    <location>
        <begin position="596"/>
        <end position="623"/>
    </location>
</feature>
<dbReference type="Gene3D" id="3.30.40.10">
    <property type="entry name" value="Zinc/RING finger domain, C3HC4 (zinc finger)"/>
    <property type="match status" value="1"/>
</dbReference>
<feature type="region of interest" description="Disordered" evidence="10">
    <location>
        <begin position="514"/>
        <end position="533"/>
    </location>
</feature>
<dbReference type="Pfam" id="PF12855">
    <property type="entry name" value="Ecl1"/>
    <property type="match status" value="1"/>
</dbReference>
<dbReference type="Pfam" id="PF20826">
    <property type="entry name" value="PHD_5"/>
    <property type="match status" value="1"/>
</dbReference>
<dbReference type="EMBL" id="CAINUL010000016">
    <property type="protein sequence ID" value="CAD0113469.1"/>
    <property type="molecule type" value="Genomic_DNA"/>
</dbReference>
<dbReference type="FunFam" id="3.30.160.60:FF:000065">
    <property type="entry name" value="B-cell CLL/lymphoma 6, member B"/>
    <property type="match status" value="1"/>
</dbReference>
<dbReference type="InterPro" id="IPR054464">
    <property type="entry name" value="ULD_fung"/>
</dbReference>
<proteinExistence type="predicted"/>
<feature type="region of interest" description="Disordered" evidence="10">
    <location>
        <begin position="486"/>
        <end position="505"/>
    </location>
</feature>
<reference evidence="12" key="1">
    <citation type="submission" date="2020-06" db="EMBL/GenBank/DDBJ databases">
        <authorList>
            <person name="Onetto C."/>
        </authorList>
    </citation>
    <scope>NUCLEOTIDE SEQUENCE</scope>
</reference>
<dbReference type="PROSITE" id="PS50157">
    <property type="entry name" value="ZINC_FINGER_C2H2_2"/>
    <property type="match status" value="2"/>
</dbReference>
<dbReference type="PANTHER" id="PTHR14196:SF0">
    <property type="entry name" value="PROTEIN BOWEL"/>
    <property type="match status" value="1"/>
</dbReference>
<dbReference type="GO" id="GO:0005634">
    <property type="term" value="C:nucleus"/>
    <property type="evidence" value="ECO:0007669"/>
    <property type="project" value="UniProtKB-SubCell"/>
</dbReference>
<dbReference type="SMART" id="SM00355">
    <property type="entry name" value="ZnF_C2H2"/>
    <property type="match status" value="2"/>
</dbReference>
<evidence type="ECO:0000256" key="7">
    <source>
        <dbReference type="ARBA" id="ARBA00023163"/>
    </source>
</evidence>
<sequence>MVQHLLVEHPSHMNERQLSTYADMCERDMDDKQSDACLICSEKMPLSRLYEHLATHMEEIALFVLPMDPDDHEDEQIKELTEGEGEYVEEPRLALLEKQLEEDAGKTYVKFTDAIGRKFTLPWVTANTWTGMENMIVSAFLDIERISPYVLNGYYRLLDSNGGILLPQDWDSMVQPGWEVTMQLWPMTEATEEDIARSLAAVTERARGGSEPQNLVLEAEVKVAVGNRGELEGDAAADPLSAQLFATSVPAVRQQMQVAIDDTTQEDDGDIKCICGMHHDDGFAVQCETCNNWQHMVCYYPNEADYPLERHQKHYCSDCEPRWLDTDQARERQRKQLQQLDGGNEAAEPERHQKGEVAASRAHIELSYQVDEVAAAAAAVSTRRIHEEEVKKHREHAAVERQGIVDEHERKLVADANAAADVEAELKSRLELQAHEERGHEPKPYDTKEQELDVEQGLDSFRAQSLGLSPDQGLSQAQQAIPDFDKAHGFTSKPSKSDPTPQQVFDTHSTVPLTAVNPFSQSSDGGSPEEIGMAGTLSRSETNIDLSNFESTSALSRRFSTSSRPRRSYLTDFATPERAANGGNDPKRTQKHPTTFQCTMCTKSFTRAYNLRSHLRTHTDGRPFVCNVCNIGFARQHDLNHHKSSHSHGEAIEFEVKDGTKEDFFDFCLICDKQTSKGLYCSEACRLADYEQVGSLTPSLYALSETHHEVDTSKSSGSMPTILGLYREMEGIQE</sequence>
<keyword evidence="4 9" id="KW-0863">Zinc-finger</keyword>
<dbReference type="Pfam" id="PF00096">
    <property type="entry name" value="zf-C2H2"/>
    <property type="match status" value="2"/>
</dbReference>
<evidence type="ECO:0000256" key="8">
    <source>
        <dbReference type="ARBA" id="ARBA00023242"/>
    </source>
</evidence>
<feature type="compositionally biased region" description="Polar residues" evidence="10">
    <location>
        <begin position="514"/>
        <end position="525"/>
    </location>
</feature>
<comment type="subcellular location">
    <subcellularLocation>
        <location evidence="1">Nucleus</location>
    </subcellularLocation>
</comment>
<dbReference type="Pfam" id="PF22893">
    <property type="entry name" value="ULD_2"/>
    <property type="match status" value="1"/>
</dbReference>
<feature type="compositionally biased region" description="Polar residues" evidence="10">
    <location>
        <begin position="492"/>
        <end position="505"/>
    </location>
</feature>
<dbReference type="InterPro" id="IPR024368">
    <property type="entry name" value="Ecl1/2/3"/>
</dbReference>
<evidence type="ECO:0000256" key="4">
    <source>
        <dbReference type="ARBA" id="ARBA00022771"/>
    </source>
</evidence>
<evidence type="ECO:0000313" key="13">
    <source>
        <dbReference type="Proteomes" id="UP000745764"/>
    </source>
</evidence>
<dbReference type="GO" id="GO:0008270">
    <property type="term" value="F:zinc ion binding"/>
    <property type="evidence" value="ECO:0007669"/>
    <property type="project" value="UniProtKB-KW"/>
</dbReference>
<dbReference type="PROSITE" id="PS00028">
    <property type="entry name" value="ZINC_FINGER_C2H2_1"/>
    <property type="match status" value="2"/>
</dbReference>
<dbReference type="InterPro" id="IPR050717">
    <property type="entry name" value="C2H2-ZF_Transcription_Reg"/>
</dbReference>
<keyword evidence="7" id="KW-0804">Transcription</keyword>
<protein>
    <recommendedName>
        <fullName evidence="11">C2H2-type domain-containing protein</fullName>
    </recommendedName>
</protein>
<evidence type="ECO:0000256" key="1">
    <source>
        <dbReference type="ARBA" id="ARBA00004123"/>
    </source>
</evidence>
<dbReference type="GO" id="GO:0000981">
    <property type="term" value="F:DNA-binding transcription factor activity, RNA polymerase II-specific"/>
    <property type="evidence" value="ECO:0007669"/>
    <property type="project" value="TreeGrafter"/>
</dbReference>
<feature type="region of interest" description="Disordered" evidence="10">
    <location>
        <begin position="554"/>
        <end position="592"/>
    </location>
</feature>
<keyword evidence="8" id="KW-0539">Nucleus</keyword>
<comment type="caution">
    <text evidence="12">The sequence shown here is derived from an EMBL/GenBank/DDBJ whole genome shotgun (WGS) entry which is preliminary data.</text>
</comment>
<feature type="compositionally biased region" description="Basic and acidic residues" evidence="10">
    <location>
        <begin position="432"/>
        <end position="451"/>
    </location>
</feature>
<dbReference type="GO" id="GO:0000977">
    <property type="term" value="F:RNA polymerase II transcription regulatory region sequence-specific DNA binding"/>
    <property type="evidence" value="ECO:0007669"/>
    <property type="project" value="TreeGrafter"/>
</dbReference>
<keyword evidence="13" id="KW-1185">Reference proteome</keyword>
<evidence type="ECO:0000256" key="2">
    <source>
        <dbReference type="ARBA" id="ARBA00022723"/>
    </source>
</evidence>
<keyword evidence="3" id="KW-0677">Repeat</keyword>
<evidence type="ECO:0000256" key="5">
    <source>
        <dbReference type="ARBA" id="ARBA00022833"/>
    </source>
</evidence>
<dbReference type="AlphaFoldDB" id="A0A9N8KT95"/>
<dbReference type="SUPFAM" id="SSF57903">
    <property type="entry name" value="FYVE/PHD zinc finger"/>
    <property type="match status" value="1"/>
</dbReference>
<gene>
    <name evidence="12" type="ORF">AWRI4620_LOCUS7724</name>
</gene>
<name>A0A9N8KT95_9PEZI</name>
<keyword evidence="6" id="KW-0805">Transcription regulation</keyword>
<dbReference type="Gene3D" id="3.30.160.60">
    <property type="entry name" value="Classic Zinc Finger"/>
    <property type="match status" value="2"/>
</dbReference>
<keyword evidence="5" id="KW-0862">Zinc</keyword>
<dbReference type="InterPro" id="IPR036236">
    <property type="entry name" value="Znf_C2H2_sf"/>
</dbReference>
<accession>A0A9N8KT95</accession>
<dbReference type="InterPro" id="IPR011011">
    <property type="entry name" value="Znf_FYVE_PHD"/>
</dbReference>
<feature type="region of interest" description="Disordered" evidence="10">
    <location>
        <begin position="333"/>
        <end position="357"/>
    </location>
</feature>
<evidence type="ECO:0000256" key="9">
    <source>
        <dbReference type="PROSITE-ProRule" id="PRU00042"/>
    </source>
</evidence>
<dbReference type="OrthoDB" id="3045089at2759"/>
<keyword evidence="2" id="KW-0479">Metal-binding</keyword>
<evidence type="ECO:0000256" key="10">
    <source>
        <dbReference type="SAM" id="MobiDB-lite"/>
    </source>
</evidence>
<dbReference type="SUPFAM" id="SSF57667">
    <property type="entry name" value="beta-beta-alpha zinc fingers"/>
    <property type="match status" value="1"/>
</dbReference>
<evidence type="ECO:0000256" key="6">
    <source>
        <dbReference type="ARBA" id="ARBA00023015"/>
    </source>
</evidence>